<evidence type="ECO:0000313" key="3">
    <source>
        <dbReference type="Proteomes" id="UP000680839"/>
    </source>
</evidence>
<gene>
    <name evidence="2" type="ORF">KMZ29_16680</name>
</gene>
<sequence length="1126" mass="110304">MDRAVINGFAQLPSARRRFAQGHVFALAIGIAPFAMVERAEAACTTTGTTVECTGTNNPGFGAPTDNGLTYHVGSGASITATGVPGIQFNHDGIVNVDSGGSISSDTDAVKNSSASVNNAGAISGAHSGISSISDLDVTNSGSITGTAASSFGIVAHRLVLTNSGVGGVISGVTNGINASGETVDITNSADIMAIGANGAGIRSTRNDSITTVRNSGTGTITGDAFGIVASNGTATINVSNAGTISGTGATGVGINGVTVNVTDNTGTISGGTSGISANTANIGNSGTIQATGNFGVAVRASAATVTNSGTISGLGHGIFGTNASNTGTADVVNTNTGIISGGLFGVAANSTARADNAGNITATLGGSTGVFAGTTATVTNRSTGVILVTGANGAGVHAETANVINEGAITATAQNGVGVDARGGIATANVTNRSTGTISATGGNGRGVNALTAANVVNAGTITATAVDGVGVNASSSGIATAGVTNVSTGNIFGGLAGIRADTANVDNAGTISGGTFGISAGTANINNSGNILAPAGTGIKAGLATVTNTGVIAADEEGIGADTANVINAGTITATAADGVGIRANGSTAIANVTNMTSGTISGGAVGIRAGTVNLDNAGTLSGGAFGISADTVNVTNRSSGTISGTGPVGIGIFAFGNLVVSNSGTISGATGIFSNGASNIVNSGIITGTGGTAIRLSNAADTLTLLNGSRIVGVVDMGFGNDVVNVIGAAPSSRVSSLTTIGLPTFINFTGVLNTSFVSGGFTGPAVQAGSQLATLDPTALAQTDRTLMDFTGGVSSLVQGRLNGVSPSKNGAMMAMAYAPESSNAGRFIKAPGMNSGWANPAPITVWASSFGGQRTQDETDATLRATSTAWGAAMGIDRRVRPDWLVGGFIGGGAGALSVDLNSQAVDTDYVFGGVYSRFEWASQFVDFAVQGGNASNKSRRLVLNNLAAGGVETATASYDGWFVSPEVAYGFRYGVGNGYVLTPTARLRYVAGMFDSYGETGSAQGLTVGSRTLQNFEERGELDVSRVTTFFGGDHNLKTNVHGGVIAQQRAGDATISTILIGQNLAFATPGKGSTVGAVAGAGFDYRIRANVAVFGAVEGMMMSDQSRIGTAKGGVRVAF</sequence>
<dbReference type="Gene3D" id="2.40.128.130">
    <property type="entry name" value="Autotransporter beta-domain"/>
    <property type="match status" value="1"/>
</dbReference>
<dbReference type="InterPro" id="IPR005546">
    <property type="entry name" value="Autotransporte_beta"/>
</dbReference>
<evidence type="ECO:0000313" key="2">
    <source>
        <dbReference type="EMBL" id="QWG11371.1"/>
    </source>
</evidence>
<dbReference type="EMBL" id="CP076134">
    <property type="protein sequence ID" value="QWG11371.1"/>
    <property type="molecule type" value="Genomic_DNA"/>
</dbReference>
<accession>A0A975RLF0</accession>
<reference evidence="2" key="1">
    <citation type="submission" date="2021-06" db="EMBL/GenBank/DDBJ databases">
        <title>Bradyrhizobium sp. S2-20-1 Genome sequencing.</title>
        <authorList>
            <person name="Jin L."/>
        </authorList>
    </citation>
    <scope>NUCLEOTIDE SEQUENCE</scope>
    <source>
        <strain evidence="2">S2-20-1</strain>
    </source>
</reference>
<proteinExistence type="predicted"/>
<dbReference type="SMART" id="SM00869">
    <property type="entry name" value="Autotransporter"/>
    <property type="match status" value="1"/>
</dbReference>
<dbReference type="InterPro" id="IPR036709">
    <property type="entry name" value="Autotransporte_beta_dom_sf"/>
</dbReference>
<name>A0A975RLF0_9BRAD</name>
<dbReference type="Pfam" id="PF03797">
    <property type="entry name" value="Autotransporter"/>
    <property type="match status" value="1"/>
</dbReference>
<dbReference type="Proteomes" id="UP000680839">
    <property type="component" value="Chromosome"/>
</dbReference>
<dbReference type="AlphaFoldDB" id="A0A975RLF0"/>
<dbReference type="PROSITE" id="PS51208">
    <property type="entry name" value="AUTOTRANSPORTER"/>
    <property type="match status" value="1"/>
</dbReference>
<protein>
    <submittedName>
        <fullName evidence="2">Autotransporter domain-containing protein</fullName>
    </submittedName>
</protein>
<dbReference type="RefSeq" id="WP_215620254.1">
    <property type="nucleotide sequence ID" value="NZ_CP076134.1"/>
</dbReference>
<organism evidence="2 3">
    <name type="scientific">Bradyrhizobium sediminis</name>
    <dbReference type="NCBI Taxonomy" id="2840469"/>
    <lineage>
        <taxon>Bacteria</taxon>
        <taxon>Pseudomonadati</taxon>
        <taxon>Pseudomonadota</taxon>
        <taxon>Alphaproteobacteria</taxon>
        <taxon>Hyphomicrobiales</taxon>
        <taxon>Nitrobacteraceae</taxon>
        <taxon>Bradyrhizobium</taxon>
    </lineage>
</organism>
<feature type="domain" description="Autotransporter" evidence="1">
    <location>
        <begin position="843"/>
        <end position="1126"/>
    </location>
</feature>
<evidence type="ECO:0000259" key="1">
    <source>
        <dbReference type="PROSITE" id="PS51208"/>
    </source>
</evidence>
<dbReference type="SUPFAM" id="SSF103515">
    <property type="entry name" value="Autotransporter"/>
    <property type="match status" value="1"/>
</dbReference>